<proteinExistence type="predicted"/>
<evidence type="ECO:0000259" key="3">
    <source>
        <dbReference type="SMART" id="SM00244"/>
    </source>
</evidence>
<sequence>MAMLRAASRSIQRSLRSSLSSPPIAGEKLVRSPLVPRPLLLNRHFCGGRSFDDFPRYEPAPLPTNWVLHIVPDMMVYVVERFGKYLKTLNSGTHLLVPLVDRVAYVHSLKDEAILIPEQSAFTKDAISILIGGVLHVKVVDPILASYRVENSLYAIIQLAQTTMRSQLAKITVEKIFEEKGTLSENIVKSINEAASDFGWLCLRYEIKDISLPAGVQAAMERIRTLRHESEAQSQELIKAAEAKKNSLILEAEAAKMDQVIRAQREAEAILARAKAAAEKLRLSSGGFIFFF</sequence>
<name>A0A9D5C8L1_9LILI</name>
<dbReference type="Gene3D" id="3.30.479.30">
    <property type="entry name" value="Band 7 domain"/>
    <property type="match status" value="1"/>
</dbReference>
<dbReference type="InterPro" id="IPR001107">
    <property type="entry name" value="Band_7"/>
</dbReference>
<dbReference type="GO" id="GO:0005739">
    <property type="term" value="C:mitochondrion"/>
    <property type="evidence" value="ECO:0007669"/>
    <property type="project" value="TreeGrafter"/>
</dbReference>
<gene>
    <name evidence="4" type="ORF">J5N97_025012</name>
</gene>
<keyword evidence="1" id="KW-0449">Lipoprotein</keyword>
<dbReference type="PRINTS" id="PR00721">
    <property type="entry name" value="STOMATIN"/>
</dbReference>
<dbReference type="OrthoDB" id="797713at2759"/>
<dbReference type="EMBL" id="JAGGNH010000007">
    <property type="protein sequence ID" value="KAJ0968095.1"/>
    <property type="molecule type" value="Genomic_DNA"/>
</dbReference>
<dbReference type="CDD" id="cd08829">
    <property type="entry name" value="SPFH_paraslipin"/>
    <property type="match status" value="1"/>
</dbReference>
<dbReference type="PANTHER" id="PTHR43327">
    <property type="entry name" value="STOMATIN-LIKE PROTEIN 2, MITOCHONDRIAL"/>
    <property type="match status" value="1"/>
</dbReference>
<keyword evidence="2" id="KW-0175">Coiled coil</keyword>
<dbReference type="GO" id="GO:0016020">
    <property type="term" value="C:membrane"/>
    <property type="evidence" value="ECO:0007669"/>
    <property type="project" value="InterPro"/>
</dbReference>
<feature type="coiled-coil region" evidence="2">
    <location>
        <begin position="216"/>
        <end position="284"/>
    </location>
</feature>
<dbReference type="AlphaFoldDB" id="A0A9D5C8L1"/>
<protein>
    <recommendedName>
        <fullName evidence="3">Band 7 domain-containing protein</fullName>
    </recommendedName>
</protein>
<dbReference type="Pfam" id="PF01145">
    <property type="entry name" value="Band_7"/>
    <property type="match status" value="1"/>
</dbReference>
<feature type="domain" description="Band 7" evidence="3">
    <location>
        <begin position="66"/>
        <end position="224"/>
    </location>
</feature>
<dbReference type="SMART" id="SM00244">
    <property type="entry name" value="PHB"/>
    <property type="match status" value="1"/>
</dbReference>
<dbReference type="Proteomes" id="UP001085076">
    <property type="component" value="Miscellaneous, Linkage group lg07"/>
</dbReference>
<reference evidence="4" key="2">
    <citation type="journal article" date="2022" name="Hortic Res">
        <title>The genome of Dioscorea zingiberensis sheds light on the biosynthesis, origin and evolution of the medicinally important diosgenin saponins.</title>
        <authorList>
            <person name="Li Y."/>
            <person name="Tan C."/>
            <person name="Li Z."/>
            <person name="Guo J."/>
            <person name="Li S."/>
            <person name="Chen X."/>
            <person name="Wang C."/>
            <person name="Dai X."/>
            <person name="Yang H."/>
            <person name="Song W."/>
            <person name="Hou L."/>
            <person name="Xu J."/>
            <person name="Tong Z."/>
            <person name="Xu A."/>
            <person name="Yuan X."/>
            <person name="Wang W."/>
            <person name="Yang Q."/>
            <person name="Chen L."/>
            <person name="Sun Z."/>
            <person name="Wang K."/>
            <person name="Pan B."/>
            <person name="Chen J."/>
            <person name="Bao Y."/>
            <person name="Liu F."/>
            <person name="Qi X."/>
            <person name="Gang D.R."/>
            <person name="Wen J."/>
            <person name="Li J."/>
        </authorList>
    </citation>
    <scope>NUCLEOTIDE SEQUENCE</scope>
    <source>
        <strain evidence="4">Dzin_1.0</strain>
    </source>
</reference>
<dbReference type="SUPFAM" id="SSF117892">
    <property type="entry name" value="Band 7/SPFH domain"/>
    <property type="match status" value="1"/>
</dbReference>
<reference evidence="4" key="1">
    <citation type="submission" date="2021-03" db="EMBL/GenBank/DDBJ databases">
        <authorList>
            <person name="Li Z."/>
            <person name="Yang C."/>
        </authorList>
    </citation>
    <scope>NUCLEOTIDE SEQUENCE</scope>
    <source>
        <strain evidence="4">Dzin_1.0</strain>
        <tissue evidence="4">Leaf</tissue>
    </source>
</reference>
<comment type="caution">
    <text evidence="4">The sequence shown here is derived from an EMBL/GenBank/DDBJ whole genome shotgun (WGS) entry which is preliminary data.</text>
</comment>
<dbReference type="PANTHER" id="PTHR43327:SF10">
    <property type="entry name" value="STOMATIN-LIKE PROTEIN 2, MITOCHONDRIAL"/>
    <property type="match status" value="1"/>
</dbReference>
<dbReference type="InterPro" id="IPR001972">
    <property type="entry name" value="Stomatin_HflK_fam"/>
</dbReference>
<organism evidence="4 5">
    <name type="scientific">Dioscorea zingiberensis</name>
    <dbReference type="NCBI Taxonomy" id="325984"/>
    <lineage>
        <taxon>Eukaryota</taxon>
        <taxon>Viridiplantae</taxon>
        <taxon>Streptophyta</taxon>
        <taxon>Embryophyta</taxon>
        <taxon>Tracheophyta</taxon>
        <taxon>Spermatophyta</taxon>
        <taxon>Magnoliopsida</taxon>
        <taxon>Liliopsida</taxon>
        <taxon>Dioscoreales</taxon>
        <taxon>Dioscoreaceae</taxon>
        <taxon>Dioscorea</taxon>
    </lineage>
</organism>
<dbReference type="GO" id="GO:0007005">
    <property type="term" value="P:mitochondrion organization"/>
    <property type="evidence" value="ECO:0007669"/>
    <property type="project" value="TreeGrafter"/>
</dbReference>
<evidence type="ECO:0000256" key="2">
    <source>
        <dbReference type="SAM" id="Coils"/>
    </source>
</evidence>
<evidence type="ECO:0000313" key="5">
    <source>
        <dbReference type="Proteomes" id="UP001085076"/>
    </source>
</evidence>
<evidence type="ECO:0000256" key="1">
    <source>
        <dbReference type="ARBA" id="ARBA00023288"/>
    </source>
</evidence>
<dbReference type="InterPro" id="IPR036013">
    <property type="entry name" value="Band_7/SPFH_dom_sf"/>
</dbReference>
<evidence type="ECO:0000313" key="4">
    <source>
        <dbReference type="EMBL" id="KAJ0968095.1"/>
    </source>
</evidence>
<accession>A0A9D5C8L1</accession>
<keyword evidence="5" id="KW-1185">Reference proteome</keyword>
<dbReference type="InterPro" id="IPR050710">
    <property type="entry name" value="Band7/mec-2_domain"/>
</dbReference>